<dbReference type="AlphaFoldDB" id="A0A8H7DIJ1"/>
<comment type="caution">
    <text evidence="2">The sequence shown here is derived from an EMBL/GenBank/DDBJ whole genome shotgun (WGS) entry which is preliminary data.</text>
</comment>
<feature type="signal peptide" evidence="1">
    <location>
        <begin position="1"/>
        <end position="24"/>
    </location>
</feature>
<sequence>MMTRALFDIRTLLLIVSIGTNARAQTQPSEPLVIDTPSNVTQCGVTNVTWSGGIPPYTILFNSLDPNMPTGGSLAAGTFNTSLLWTVAEPAGQGLFLSVFDFGVSTATSQRFVVQPSDDTSCLPTSG</sequence>
<protein>
    <recommendedName>
        <fullName evidence="4">Secreted protein</fullName>
    </recommendedName>
</protein>
<evidence type="ECO:0000256" key="1">
    <source>
        <dbReference type="SAM" id="SignalP"/>
    </source>
</evidence>
<feature type="chain" id="PRO_5034758353" description="Secreted protein" evidence="1">
    <location>
        <begin position="25"/>
        <end position="127"/>
    </location>
</feature>
<name>A0A8H7DIJ1_9AGAR</name>
<evidence type="ECO:0000313" key="2">
    <source>
        <dbReference type="EMBL" id="KAF7375595.1"/>
    </source>
</evidence>
<keyword evidence="3" id="KW-1185">Reference proteome</keyword>
<evidence type="ECO:0008006" key="4">
    <source>
        <dbReference type="Google" id="ProtNLM"/>
    </source>
</evidence>
<gene>
    <name evidence="2" type="ORF">MSAN_00448100</name>
</gene>
<proteinExistence type="predicted"/>
<dbReference type="Proteomes" id="UP000623467">
    <property type="component" value="Unassembled WGS sequence"/>
</dbReference>
<accession>A0A8H7DIJ1</accession>
<dbReference type="EMBL" id="JACAZH010000002">
    <property type="protein sequence ID" value="KAF7375595.1"/>
    <property type="molecule type" value="Genomic_DNA"/>
</dbReference>
<dbReference type="OrthoDB" id="3362246at2759"/>
<keyword evidence="1" id="KW-0732">Signal</keyword>
<organism evidence="2 3">
    <name type="scientific">Mycena sanguinolenta</name>
    <dbReference type="NCBI Taxonomy" id="230812"/>
    <lineage>
        <taxon>Eukaryota</taxon>
        <taxon>Fungi</taxon>
        <taxon>Dikarya</taxon>
        <taxon>Basidiomycota</taxon>
        <taxon>Agaricomycotina</taxon>
        <taxon>Agaricomycetes</taxon>
        <taxon>Agaricomycetidae</taxon>
        <taxon>Agaricales</taxon>
        <taxon>Marasmiineae</taxon>
        <taxon>Mycenaceae</taxon>
        <taxon>Mycena</taxon>
    </lineage>
</organism>
<reference evidence="2" key="1">
    <citation type="submission" date="2020-05" db="EMBL/GenBank/DDBJ databases">
        <title>Mycena genomes resolve the evolution of fungal bioluminescence.</title>
        <authorList>
            <person name="Tsai I.J."/>
        </authorList>
    </citation>
    <scope>NUCLEOTIDE SEQUENCE</scope>
    <source>
        <strain evidence="2">160909Yilan</strain>
    </source>
</reference>
<evidence type="ECO:0000313" key="3">
    <source>
        <dbReference type="Proteomes" id="UP000623467"/>
    </source>
</evidence>